<dbReference type="EMBL" id="CATQJL010000305">
    <property type="protein sequence ID" value="CAJ0602050.1"/>
    <property type="molecule type" value="Genomic_DNA"/>
</dbReference>
<dbReference type="Proteomes" id="UP001176961">
    <property type="component" value="Unassembled WGS sequence"/>
</dbReference>
<evidence type="ECO:0000313" key="7">
    <source>
        <dbReference type="EMBL" id="CAJ0602050.1"/>
    </source>
</evidence>
<feature type="compositionally biased region" description="Low complexity" evidence="6">
    <location>
        <begin position="15"/>
        <end position="24"/>
    </location>
</feature>
<evidence type="ECO:0000256" key="6">
    <source>
        <dbReference type="SAM" id="MobiDB-lite"/>
    </source>
</evidence>
<proteinExistence type="inferred from homology"/>
<dbReference type="GO" id="GO:0005634">
    <property type="term" value="C:nucleus"/>
    <property type="evidence" value="ECO:0007669"/>
    <property type="project" value="UniProtKB-SubCell"/>
</dbReference>
<comment type="caution">
    <text evidence="7">The sequence shown here is derived from an EMBL/GenBank/DDBJ whole genome shotgun (WGS) entry which is preliminary data.</text>
</comment>
<dbReference type="GO" id="GO:0007129">
    <property type="term" value="P:homologous chromosome pairing at meiosis"/>
    <property type="evidence" value="ECO:0007669"/>
    <property type="project" value="TreeGrafter"/>
</dbReference>
<comment type="similarity">
    <text evidence="5">Belongs to the Fanconi anemia protein FANCD2 family.</text>
</comment>
<evidence type="ECO:0000256" key="2">
    <source>
        <dbReference type="ARBA" id="ARBA00022499"/>
    </source>
</evidence>
<feature type="region of interest" description="Disordered" evidence="6">
    <location>
        <begin position="1395"/>
        <end position="1429"/>
    </location>
</feature>
<dbReference type="InterPro" id="IPR016024">
    <property type="entry name" value="ARM-type_fold"/>
</dbReference>
<feature type="region of interest" description="Disordered" evidence="6">
    <location>
        <begin position="856"/>
        <end position="877"/>
    </location>
</feature>
<evidence type="ECO:0000256" key="1">
    <source>
        <dbReference type="ARBA" id="ARBA00004123"/>
    </source>
</evidence>
<dbReference type="SUPFAM" id="SSF48371">
    <property type="entry name" value="ARM repeat"/>
    <property type="match status" value="1"/>
</dbReference>
<dbReference type="GO" id="GO:0031573">
    <property type="term" value="P:mitotic intra-S DNA damage checkpoint signaling"/>
    <property type="evidence" value="ECO:0007669"/>
    <property type="project" value="TreeGrafter"/>
</dbReference>
<sequence>MWSDGEDDLFDDFTDPAAAAGDAPVNGNVLNSQKSLSQRSFGGRDVRVNEFQDTQRRDRIVVNYNNDNGEAVEPSNGFERMLVRDGIEVRIDENYKKYIYIGDTTSDLLVAKLDKNMNVARYRDDLLNAFEEALTVNNNLITYLEPSHSSCGIQESLFRVLILCRSSQAKAFDLLMSQLEILQKKGQNDLNLSHLCIAHIRFINRIYDSQALFCSVFEREMEKWTPEIRNSLISSIPEILTDVAVQLEAVQELESILLREVKTDPVGCKLAVISALSLLNGEWEAVKKFQVKVMQTMMNFDVELLPPLIDLLLKRLNSTKKNAFAELLSQLSSSLQVDKLRPTRRGKIRHSLDDVVGEVFEKLTQFVVLGGETRWKEIHRFLRAVGAIEKGAVDGASQESFITPPSDSAHSLGLFEVMLSIALLSLRTCPLNVSNAIKQRFAQTQENVDILYQLFSEALKFKIYCERNMNSIISVAQQCLWSPKPDARKFGAKLFKELFVAIPKRREMTMRAMLTHAVQSDMESEAVLIELTTLIDESPEAVEPFIGLISEYFFVLERMSVDNVKRLFRAVFRLYAARPSTMSHKDNLITMIPLLLRSADNVQPIFGILAVLLRMETALKLEDSSTREEDVRSTLELLDEARNSNQFVRTFCYAELAEVLRTCFGCSKCIAMHEWLTVFIEEFRSDFFTDRYESLGELEGERYLNQDSNLWLKCSDGQNLGEAIPLLEAVMEAIKLQETWPEADTIEATQRDRWSRIFYALSANICVQGVDEVTKEACDAQFRIIQWIRTLFNVFSEEHACPGVDSAVLDELWKKKFLLMFECQKELVVKAKSLGQWSLPDQTPLSPIIIVASETKKKPSKKAPKRKRGAPTEEPEVEEELLATQALNLDTKKRVSGKNVPLTKLASCMKMMKLSAVAKLIRLTQGKRRASILLTEHLLEILKQVCPRVGKKTVPWAKGDVASVNIHGDPAQISTEVDNLLPFLWNTFAKTVSYFRDQFISSAMVTENDVTDQLADLLRLCLNTLEHLFSWNFLTPLPSDSDAITSRKKCRREKLMEVLERAILDEDSKKTAGSEAEKSVYEYLIDACEVVPNVSVAIALLDCASTIRCPQEELSNKMAKNTLAFLKREWLDKEGKPIKGATLTTAVKKLLSHYLNLRPVCYRLCAIQWILAKKLAELVPHDQRRKSKVYEQESDDPDLNERDTKQIFACFTRATFGTIYKVLFVGMNDAIANEVTQPSAITSRRQAMQEYLRTWNIAAGCVSLFGLMLRVRELRSTSLLVTAIKEGRRFLAMMCNKNSSFMYLLEEKTRLANIADQVVEIIKSVQIGNRNFQNICVHAKANRSNVLLKLVPDFRVTNEQWMRSIQAKLVGINCQDAFEIGLLKSRDINGEEIVFSGDDRSSSSCSETEAEQNEEVHSGSEDGNTSEVY</sequence>
<reference evidence="7" key="1">
    <citation type="submission" date="2023-07" db="EMBL/GenBank/DDBJ databases">
        <authorList>
            <consortium name="CYATHOMIX"/>
        </authorList>
    </citation>
    <scope>NUCLEOTIDE SEQUENCE</scope>
    <source>
        <strain evidence="7">N/A</strain>
    </source>
</reference>
<organism evidence="7 8">
    <name type="scientific">Cylicocyclus nassatus</name>
    <name type="common">Nematode worm</name>
    <dbReference type="NCBI Taxonomy" id="53992"/>
    <lineage>
        <taxon>Eukaryota</taxon>
        <taxon>Metazoa</taxon>
        <taxon>Ecdysozoa</taxon>
        <taxon>Nematoda</taxon>
        <taxon>Chromadorea</taxon>
        <taxon>Rhabditida</taxon>
        <taxon>Rhabditina</taxon>
        <taxon>Rhabditomorpha</taxon>
        <taxon>Strongyloidea</taxon>
        <taxon>Strongylidae</taxon>
        <taxon>Cylicocyclus</taxon>
    </lineage>
</organism>
<comment type="subcellular location">
    <subcellularLocation>
        <location evidence="1">Nucleus</location>
    </subcellularLocation>
</comment>
<dbReference type="GO" id="GO:0070182">
    <property type="term" value="F:DNA polymerase binding"/>
    <property type="evidence" value="ECO:0007669"/>
    <property type="project" value="TreeGrafter"/>
</dbReference>
<keyword evidence="4" id="KW-0539">Nucleus</keyword>
<accession>A0AA36H0Z2</accession>
<evidence type="ECO:0000313" key="8">
    <source>
        <dbReference type="Proteomes" id="UP001176961"/>
    </source>
</evidence>
<dbReference type="PANTHER" id="PTHR32086:SF0">
    <property type="entry name" value="FANCONI ANEMIA GROUP D2 PROTEIN"/>
    <property type="match status" value="1"/>
</dbReference>
<dbReference type="GO" id="GO:1990918">
    <property type="term" value="P:double-strand break repair involved in meiotic recombination"/>
    <property type="evidence" value="ECO:0007669"/>
    <property type="project" value="TreeGrafter"/>
</dbReference>
<gene>
    <name evidence="7" type="ORF">CYNAS_LOCUS14033</name>
</gene>
<evidence type="ECO:0000256" key="4">
    <source>
        <dbReference type="ARBA" id="ARBA00023242"/>
    </source>
</evidence>
<evidence type="ECO:0008006" key="9">
    <source>
        <dbReference type="Google" id="ProtNLM"/>
    </source>
</evidence>
<dbReference type="InterPro" id="IPR029448">
    <property type="entry name" value="FANCD2"/>
</dbReference>
<protein>
    <recommendedName>
        <fullName evidence="9">Fanconi anemia group D2 protein</fullName>
    </recommendedName>
</protein>
<evidence type="ECO:0000256" key="3">
    <source>
        <dbReference type="ARBA" id="ARBA00022843"/>
    </source>
</evidence>
<feature type="compositionally biased region" description="Basic residues" evidence="6">
    <location>
        <begin position="858"/>
        <end position="869"/>
    </location>
</feature>
<feature type="region of interest" description="Disordered" evidence="6">
    <location>
        <begin position="13"/>
        <end position="36"/>
    </location>
</feature>
<keyword evidence="3" id="KW-0832">Ubl conjugation</keyword>
<keyword evidence="2" id="KW-1017">Isopeptide bond</keyword>
<evidence type="ECO:0000256" key="5">
    <source>
        <dbReference type="ARBA" id="ARBA00093456"/>
    </source>
</evidence>
<dbReference type="GO" id="GO:0000793">
    <property type="term" value="C:condensed chromosome"/>
    <property type="evidence" value="ECO:0007669"/>
    <property type="project" value="TreeGrafter"/>
</dbReference>
<dbReference type="PANTHER" id="PTHR32086">
    <property type="entry name" value="FANCONI ANEMIA GROUP D2 PROTEIN"/>
    <property type="match status" value="1"/>
</dbReference>
<dbReference type="Pfam" id="PF14631">
    <property type="entry name" value="FancD2"/>
    <property type="match status" value="2"/>
</dbReference>
<keyword evidence="8" id="KW-1185">Reference proteome</keyword>
<name>A0AA36H0Z2_CYLNA</name>
<dbReference type="GO" id="GO:0036297">
    <property type="term" value="P:interstrand cross-link repair"/>
    <property type="evidence" value="ECO:0007669"/>
    <property type="project" value="TreeGrafter"/>
</dbReference>